<evidence type="ECO:0000313" key="1">
    <source>
        <dbReference type="EMBL" id="KAE8960417.1"/>
    </source>
</evidence>
<organism evidence="1 2">
    <name type="scientific">Phytophthora fragariae</name>
    <dbReference type="NCBI Taxonomy" id="53985"/>
    <lineage>
        <taxon>Eukaryota</taxon>
        <taxon>Sar</taxon>
        <taxon>Stramenopiles</taxon>
        <taxon>Oomycota</taxon>
        <taxon>Peronosporomycetes</taxon>
        <taxon>Peronosporales</taxon>
        <taxon>Peronosporaceae</taxon>
        <taxon>Phytophthora</taxon>
    </lineage>
</organism>
<accession>A0A6A3GTU4</accession>
<proteinExistence type="predicted"/>
<sequence length="33" mass="3714">MVRYRALHDTCVGFEGQRAMFRVVVETTGLAIS</sequence>
<dbReference type="Proteomes" id="UP000460718">
    <property type="component" value="Unassembled WGS sequence"/>
</dbReference>
<evidence type="ECO:0000313" key="2">
    <source>
        <dbReference type="Proteomes" id="UP000460718"/>
    </source>
</evidence>
<dbReference type="EMBL" id="QXFW01005995">
    <property type="protein sequence ID" value="KAE8960417.1"/>
    <property type="molecule type" value="Genomic_DNA"/>
</dbReference>
<dbReference type="AlphaFoldDB" id="A0A6A3GTU4"/>
<protein>
    <submittedName>
        <fullName evidence="1">Uncharacterized protein</fullName>
    </submittedName>
</protein>
<reference evidence="1 2" key="1">
    <citation type="submission" date="2018-09" db="EMBL/GenBank/DDBJ databases">
        <title>Genomic investigation of the strawberry pathogen Phytophthora fragariae indicates pathogenicity is determined by transcriptional variation in three key races.</title>
        <authorList>
            <person name="Adams T.M."/>
            <person name="Armitage A.D."/>
            <person name="Sobczyk M.K."/>
            <person name="Bates H.J."/>
            <person name="Dunwell J.M."/>
            <person name="Nellist C.F."/>
            <person name="Harrison R.J."/>
        </authorList>
    </citation>
    <scope>NUCLEOTIDE SEQUENCE [LARGE SCALE GENOMIC DNA]</scope>
    <source>
        <strain evidence="1 2">SCRP245</strain>
    </source>
</reference>
<gene>
    <name evidence="1" type="ORF">PF011_g30102</name>
</gene>
<name>A0A6A3GTU4_9STRA</name>
<comment type="caution">
    <text evidence="1">The sequence shown here is derived from an EMBL/GenBank/DDBJ whole genome shotgun (WGS) entry which is preliminary data.</text>
</comment>